<dbReference type="Proteomes" id="UP000663879">
    <property type="component" value="Unassembled WGS sequence"/>
</dbReference>
<dbReference type="Pfam" id="PF13358">
    <property type="entry name" value="DDE_3"/>
    <property type="match status" value="1"/>
</dbReference>
<comment type="caution">
    <text evidence="2">The sequence shown here is derived from an EMBL/GenBank/DDBJ whole genome shotgun (WGS) entry which is preliminary data.</text>
</comment>
<evidence type="ECO:0000313" key="2">
    <source>
        <dbReference type="EMBL" id="CAF0893167.1"/>
    </source>
</evidence>
<sequence length="144" mass="16900">MTSTLFSLNMLPVIVDIEKLISPTERTQLIIYLTLLYGDSILSLPQLLQYVTFPDGHRLIMDNDRKHTSALTKQWLKKNCINHWPTPAQSPDLNPIELVWHELKTYIRHKKPTTKQSFINSIGEFWSNRMTDEKCSKYISHIFK</sequence>
<dbReference type="GO" id="GO:0003676">
    <property type="term" value="F:nucleic acid binding"/>
    <property type="evidence" value="ECO:0007669"/>
    <property type="project" value="InterPro"/>
</dbReference>
<dbReference type="InterPro" id="IPR038717">
    <property type="entry name" value="Tc1-like_DDE_dom"/>
</dbReference>
<feature type="non-terminal residue" evidence="2">
    <location>
        <position position="1"/>
    </location>
</feature>
<name>A0A813Z4J8_9BILA</name>
<proteinExistence type="predicted"/>
<reference evidence="2" key="1">
    <citation type="submission" date="2021-02" db="EMBL/GenBank/DDBJ databases">
        <authorList>
            <person name="Nowell W R."/>
        </authorList>
    </citation>
    <scope>NUCLEOTIDE SEQUENCE</scope>
    <source>
        <strain evidence="2">Ploen Becks lab</strain>
    </source>
</reference>
<dbReference type="InterPro" id="IPR036397">
    <property type="entry name" value="RNaseH_sf"/>
</dbReference>
<accession>A0A813Z4J8</accession>
<organism evidence="2 3">
    <name type="scientific">Brachionus calyciflorus</name>
    <dbReference type="NCBI Taxonomy" id="104777"/>
    <lineage>
        <taxon>Eukaryota</taxon>
        <taxon>Metazoa</taxon>
        <taxon>Spiralia</taxon>
        <taxon>Gnathifera</taxon>
        <taxon>Rotifera</taxon>
        <taxon>Eurotatoria</taxon>
        <taxon>Monogononta</taxon>
        <taxon>Pseudotrocha</taxon>
        <taxon>Ploima</taxon>
        <taxon>Brachionidae</taxon>
        <taxon>Brachionus</taxon>
    </lineage>
</organism>
<evidence type="ECO:0000313" key="3">
    <source>
        <dbReference type="Proteomes" id="UP000663879"/>
    </source>
</evidence>
<dbReference type="AlphaFoldDB" id="A0A813Z4J8"/>
<keyword evidence="3" id="KW-1185">Reference proteome</keyword>
<gene>
    <name evidence="2" type="ORF">OXX778_LOCUS11016</name>
</gene>
<feature type="domain" description="Tc1-like transposase DDE" evidence="1">
    <location>
        <begin position="45"/>
        <end position="114"/>
    </location>
</feature>
<protein>
    <recommendedName>
        <fullName evidence="1">Tc1-like transposase DDE domain-containing protein</fullName>
    </recommendedName>
</protein>
<dbReference type="OrthoDB" id="6021633at2759"/>
<evidence type="ECO:0000259" key="1">
    <source>
        <dbReference type="Pfam" id="PF13358"/>
    </source>
</evidence>
<dbReference type="EMBL" id="CAJNOC010001815">
    <property type="protein sequence ID" value="CAF0893167.1"/>
    <property type="molecule type" value="Genomic_DNA"/>
</dbReference>
<dbReference type="InterPro" id="IPR012337">
    <property type="entry name" value="RNaseH-like_sf"/>
</dbReference>
<dbReference type="SUPFAM" id="SSF53098">
    <property type="entry name" value="Ribonuclease H-like"/>
    <property type="match status" value="1"/>
</dbReference>
<dbReference type="Gene3D" id="3.30.420.10">
    <property type="entry name" value="Ribonuclease H-like superfamily/Ribonuclease H"/>
    <property type="match status" value="1"/>
</dbReference>